<evidence type="ECO:0000256" key="6">
    <source>
        <dbReference type="ARBA" id="ARBA00023157"/>
    </source>
</evidence>
<dbReference type="CDD" id="cd00054">
    <property type="entry name" value="EGF_CA"/>
    <property type="match status" value="1"/>
</dbReference>
<dbReference type="InterPro" id="IPR049883">
    <property type="entry name" value="NOTCH1_EGF-like"/>
</dbReference>
<evidence type="ECO:0000256" key="1">
    <source>
        <dbReference type="ARBA" id="ARBA00004613"/>
    </source>
</evidence>
<keyword evidence="7" id="KW-0325">Glycoprotein</keyword>
<feature type="compositionally biased region" description="Basic and acidic residues" evidence="9">
    <location>
        <begin position="136"/>
        <end position="145"/>
    </location>
</feature>
<dbReference type="PROSITE" id="PS01187">
    <property type="entry name" value="EGF_CA"/>
    <property type="match status" value="1"/>
</dbReference>
<organism evidence="11 12">
    <name type="scientific">Anopheles culicifacies</name>
    <dbReference type="NCBI Taxonomy" id="139723"/>
    <lineage>
        <taxon>Eukaryota</taxon>
        <taxon>Metazoa</taxon>
        <taxon>Ecdysozoa</taxon>
        <taxon>Arthropoda</taxon>
        <taxon>Hexapoda</taxon>
        <taxon>Insecta</taxon>
        <taxon>Pterygota</taxon>
        <taxon>Neoptera</taxon>
        <taxon>Endopterygota</taxon>
        <taxon>Diptera</taxon>
        <taxon>Nematocera</taxon>
        <taxon>Culicoidea</taxon>
        <taxon>Culicidae</taxon>
        <taxon>Anophelinae</taxon>
        <taxon>Anopheles</taxon>
        <taxon>culicifacies species complex</taxon>
    </lineage>
</organism>
<keyword evidence="2" id="KW-0964">Secreted</keyword>
<dbReference type="PROSITE" id="PS00010">
    <property type="entry name" value="ASX_HYDROXYL"/>
    <property type="match status" value="1"/>
</dbReference>
<keyword evidence="4" id="KW-0732">Signal</keyword>
<reference evidence="11" key="2">
    <citation type="submission" date="2020-05" db="UniProtKB">
        <authorList>
            <consortium name="EnsemblMetazoa"/>
        </authorList>
    </citation>
    <scope>IDENTIFICATION</scope>
    <source>
        <strain evidence="11">A-37</strain>
    </source>
</reference>
<dbReference type="InterPro" id="IPR009030">
    <property type="entry name" value="Growth_fac_rcpt_cys_sf"/>
</dbReference>
<keyword evidence="5" id="KW-0677">Repeat</keyword>
<dbReference type="PROSITE" id="PS01186">
    <property type="entry name" value="EGF_2"/>
    <property type="match status" value="1"/>
</dbReference>
<dbReference type="FunFam" id="2.10.25.10:FF:000037">
    <property type="entry name" value="Signal peptide, CUB domain and EGF-like domain-containing 2"/>
    <property type="match status" value="1"/>
</dbReference>
<dbReference type="EMBL" id="AXCM01021481">
    <property type="status" value="NOT_ANNOTATED_CDS"/>
    <property type="molecule type" value="Genomic_DNA"/>
</dbReference>
<keyword evidence="12" id="KW-1185">Reference proteome</keyword>
<evidence type="ECO:0000256" key="8">
    <source>
        <dbReference type="PROSITE-ProRule" id="PRU00076"/>
    </source>
</evidence>
<feature type="region of interest" description="Disordered" evidence="9">
    <location>
        <begin position="136"/>
        <end position="158"/>
    </location>
</feature>
<dbReference type="Pfam" id="PF07645">
    <property type="entry name" value="EGF_CA"/>
    <property type="match status" value="2"/>
</dbReference>
<evidence type="ECO:0000256" key="9">
    <source>
        <dbReference type="SAM" id="MobiDB-lite"/>
    </source>
</evidence>
<evidence type="ECO:0000256" key="4">
    <source>
        <dbReference type="ARBA" id="ARBA00022729"/>
    </source>
</evidence>
<name>A0A182M6Q5_9DIPT</name>
<keyword evidence="6" id="KW-1015">Disulfide bond</keyword>
<proteinExistence type="predicted"/>
<dbReference type="InterPro" id="IPR001881">
    <property type="entry name" value="EGF-like_Ca-bd_dom"/>
</dbReference>
<evidence type="ECO:0000313" key="11">
    <source>
        <dbReference type="EnsemblMetazoa" id="ACUA010846-PA"/>
    </source>
</evidence>
<evidence type="ECO:0000313" key="12">
    <source>
        <dbReference type="Proteomes" id="UP000075883"/>
    </source>
</evidence>
<feature type="domain" description="EGF-like" evidence="10">
    <location>
        <begin position="61"/>
        <end position="101"/>
    </location>
</feature>
<comment type="subcellular location">
    <subcellularLocation>
        <location evidence="1">Secreted</location>
    </subcellularLocation>
</comment>
<dbReference type="PANTHER" id="PTHR47333">
    <property type="entry name" value="VON WILLEBRAND FACTOR C AND EGF DOMAIN-CONTAINING PROTEIN"/>
    <property type="match status" value="1"/>
</dbReference>
<dbReference type="EnsemblMetazoa" id="ACUA010846-RA">
    <property type="protein sequence ID" value="ACUA010846-PA"/>
    <property type="gene ID" value="ACUA010846"/>
</dbReference>
<dbReference type="Proteomes" id="UP000075883">
    <property type="component" value="Unassembled WGS sequence"/>
</dbReference>
<dbReference type="InterPro" id="IPR018097">
    <property type="entry name" value="EGF_Ca-bd_CS"/>
</dbReference>
<dbReference type="Gene3D" id="2.10.25.10">
    <property type="entry name" value="Laminin"/>
    <property type="match status" value="3"/>
</dbReference>
<dbReference type="SUPFAM" id="SSF57196">
    <property type="entry name" value="EGF/Laminin"/>
    <property type="match status" value="1"/>
</dbReference>
<dbReference type="AlphaFoldDB" id="A0A182M6Q5"/>
<reference evidence="12" key="1">
    <citation type="submission" date="2013-09" db="EMBL/GenBank/DDBJ databases">
        <title>The Genome Sequence of Anopheles culicifacies species A.</title>
        <authorList>
            <consortium name="The Broad Institute Genomics Platform"/>
            <person name="Neafsey D.E."/>
            <person name="Besansky N."/>
            <person name="Howell P."/>
            <person name="Walton C."/>
            <person name="Young S.K."/>
            <person name="Zeng Q."/>
            <person name="Gargeya S."/>
            <person name="Fitzgerald M."/>
            <person name="Haas B."/>
            <person name="Abouelleil A."/>
            <person name="Allen A.W."/>
            <person name="Alvarado L."/>
            <person name="Arachchi H.M."/>
            <person name="Berlin A.M."/>
            <person name="Chapman S.B."/>
            <person name="Gainer-Dewar J."/>
            <person name="Goldberg J."/>
            <person name="Griggs A."/>
            <person name="Gujja S."/>
            <person name="Hansen M."/>
            <person name="Howarth C."/>
            <person name="Imamovic A."/>
            <person name="Ireland A."/>
            <person name="Larimer J."/>
            <person name="McCowan C."/>
            <person name="Murphy C."/>
            <person name="Pearson M."/>
            <person name="Poon T.W."/>
            <person name="Priest M."/>
            <person name="Roberts A."/>
            <person name="Saif S."/>
            <person name="Shea T."/>
            <person name="Sisk P."/>
            <person name="Sykes S."/>
            <person name="Wortman J."/>
            <person name="Nusbaum C."/>
            <person name="Birren B."/>
        </authorList>
    </citation>
    <scope>NUCLEOTIDE SEQUENCE [LARGE SCALE GENOMIC DNA]</scope>
    <source>
        <strain evidence="12">A-37</strain>
    </source>
</reference>
<dbReference type="InterPro" id="IPR000152">
    <property type="entry name" value="EGF-type_Asp/Asn_hydroxyl_site"/>
</dbReference>
<dbReference type="SUPFAM" id="SSF57184">
    <property type="entry name" value="Growth factor receptor domain"/>
    <property type="match status" value="1"/>
</dbReference>
<evidence type="ECO:0000259" key="10">
    <source>
        <dbReference type="PROSITE" id="PS50026"/>
    </source>
</evidence>
<accession>A0A182M6Q5</accession>
<dbReference type="SMART" id="SM00179">
    <property type="entry name" value="EGF_CA"/>
    <property type="match status" value="3"/>
</dbReference>
<evidence type="ECO:0000256" key="3">
    <source>
        <dbReference type="ARBA" id="ARBA00022536"/>
    </source>
</evidence>
<dbReference type="VEuPathDB" id="VectorBase:ACUA010846"/>
<dbReference type="PROSITE" id="PS50026">
    <property type="entry name" value="EGF_3"/>
    <property type="match status" value="1"/>
</dbReference>
<dbReference type="STRING" id="139723.A0A182M6Q5"/>
<evidence type="ECO:0000256" key="5">
    <source>
        <dbReference type="ARBA" id="ARBA00022737"/>
    </source>
</evidence>
<keyword evidence="3 8" id="KW-0245">EGF-like domain</keyword>
<dbReference type="PANTHER" id="PTHR47333:SF4">
    <property type="entry name" value="EGF-LIKE DOMAIN-CONTAINING PROTEIN"/>
    <property type="match status" value="1"/>
</dbReference>
<sequence length="205" mass="22205">MKSGSERSQQSSSPVDVNECLLRNGHGPCQDTCINTWSSYRCTCDGLPGTRLAADGHSCEDIDECTVNNGGCSHTCLNTLGRAFCVCPEGYMLDEDWKTCVDVDECANQRSIASEHRCHGRCVNTVGSYRCEQGEEHVGGEDAEGKTPGGAGDGGEQEQPDYDTLCPTGYHFNTTMGDCQGEFKETLGLLLLERLSIVKGKVYVK</sequence>
<dbReference type="SMART" id="SM00181">
    <property type="entry name" value="EGF"/>
    <property type="match status" value="2"/>
</dbReference>
<protein>
    <recommendedName>
        <fullName evidence="10">EGF-like domain-containing protein</fullName>
    </recommendedName>
</protein>
<dbReference type="InterPro" id="IPR052080">
    <property type="entry name" value="vWF_C/EGF_Fibrillin"/>
</dbReference>
<evidence type="ECO:0000256" key="7">
    <source>
        <dbReference type="ARBA" id="ARBA00023180"/>
    </source>
</evidence>
<evidence type="ECO:0000256" key="2">
    <source>
        <dbReference type="ARBA" id="ARBA00022525"/>
    </source>
</evidence>
<dbReference type="InterPro" id="IPR000742">
    <property type="entry name" value="EGF"/>
</dbReference>
<comment type="caution">
    <text evidence="8">Lacks conserved residue(s) required for the propagation of feature annotation.</text>
</comment>
<dbReference type="GO" id="GO:0005576">
    <property type="term" value="C:extracellular region"/>
    <property type="evidence" value="ECO:0007669"/>
    <property type="project" value="UniProtKB-SubCell"/>
</dbReference>
<dbReference type="GO" id="GO:0005509">
    <property type="term" value="F:calcium ion binding"/>
    <property type="evidence" value="ECO:0007669"/>
    <property type="project" value="InterPro"/>
</dbReference>
<dbReference type="Pfam" id="PF14670">
    <property type="entry name" value="FXa_inhibition"/>
    <property type="match status" value="1"/>
</dbReference>